<evidence type="ECO:0000256" key="1">
    <source>
        <dbReference type="ARBA" id="ARBA00005510"/>
    </source>
</evidence>
<evidence type="ECO:0000313" key="8">
    <source>
        <dbReference type="EMBL" id="ADG57993.1"/>
    </source>
</evidence>
<evidence type="ECO:0000256" key="4">
    <source>
        <dbReference type="ARBA" id="ARBA00023163"/>
    </source>
</evidence>
<dbReference type="CDD" id="cd11446">
    <property type="entry name" value="bHLH_AtILR3_like"/>
    <property type="match status" value="1"/>
</dbReference>
<evidence type="ECO:0000259" key="7">
    <source>
        <dbReference type="PROSITE" id="PS50888"/>
    </source>
</evidence>
<dbReference type="EMBL" id="GQ166028">
    <property type="protein sequence ID" value="ADG57993.1"/>
    <property type="molecule type" value="mRNA"/>
</dbReference>
<proteinExistence type="evidence at transcript level"/>
<reference evidence="8" key="2">
    <citation type="journal article" date="2010" name="Genomics">
        <title>Analysis of floral transcription factors from Lycoris longituba.</title>
        <authorList>
            <person name="He Q.L."/>
            <person name="Cui S.J."/>
            <person name="Gu J.L."/>
            <person name="Zhang H."/>
            <person name="Wang M.X."/>
            <person name="Zhou Y."/>
            <person name="Zhang L."/>
            <person name="Huang M.R."/>
        </authorList>
    </citation>
    <scope>NUCLEOTIDE SEQUENCE</scope>
</reference>
<dbReference type="GO" id="GO:0000976">
    <property type="term" value="F:transcription cis-regulatory region binding"/>
    <property type="evidence" value="ECO:0007669"/>
    <property type="project" value="UniProtKB-ARBA"/>
</dbReference>
<keyword evidence="4" id="KW-0804">Transcription</keyword>
<dbReference type="GO" id="GO:0003700">
    <property type="term" value="F:DNA-binding transcription factor activity"/>
    <property type="evidence" value="ECO:0007669"/>
    <property type="project" value="InterPro"/>
</dbReference>
<dbReference type="InterPro" id="IPR044818">
    <property type="entry name" value="ILR3-like"/>
</dbReference>
<feature type="domain" description="BHLH" evidence="7">
    <location>
        <begin position="105"/>
        <end position="155"/>
    </location>
</feature>
<keyword evidence="3" id="KW-0238">DNA-binding</keyword>
<dbReference type="PANTHER" id="PTHR46133:SF28">
    <property type="entry name" value="BHLH TRANSCRIPTION FACTOR"/>
    <property type="match status" value="1"/>
</dbReference>
<dbReference type="InterPro" id="IPR036638">
    <property type="entry name" value="HLH_DNA-bd_sf"/>
</dbReference>
<dbReference type="SMART" id="SM00353">
    <property type="entry name" value="HLH"/>
    <property type="match status" value="1"/>
</dbReference>
<sequence length="270" mass="30022">MASLENSNWVFDYPLINNISVTGGDFGVNGNGILWTPEGINFDSNASVEDTGNLVDTADLKESKYFPLSDMKPGLFSVEDTGKLVDAVGLKEFGSKKRVRSEASSIPGSKACREKMRRDRLNDKFLELGSILEPENPKTDKAAILSDAVRMVNQLRSEAQKLKDSNENLQEKIKELKAEKNELRDEKQRLKQEKENLEQQVKLLNARPSFMPHPPVIPTAFAAAKQGQAGMHHKLMMSVVGYHGYNPMWQFMPPADVDTSLDAESCPPVA</sequence>
<dbReference type="Gene3D" id="4.10.280.10">
    <property type="entry name" value="Helix-loop-helix DNA-binding domain"/>
    <property type="match status" value="1"/>
</dbReference>
<dbReference type="GO" id="GO:0006879">
    <property type="term" value="P:intracellular iron ion homeostasis"/>
    <property type="evidence" value="ECO:0007669"/>
    <property type="project" value="InterPro"/>
</dbReference>
<dbReference type="PANTHER" id="PTHR46133">
    <property type="entry name" value="BHLH TRANSCRIPTION FACTOR"/>
    <property type="match status" value="1"/>
</dbReference>
<evidence type="ECO:0000256" key="6">
    <source>
        <dbReference type="SAM" id="Coils"/>
    </source>
</evidence>
<organism evidence="8">
    <name type="scientific">Lycoris longituba</name>
    <dbReference type="NCBI Taxonomy" id="272140"/>
    <lineage>
        <taxon>Eukaryota</taxon>
        <taxon>Viridiplantae</taxon>
        <taxon>Streptophyta</taxon>
        <taxon>Embryophyta</taxon>
        <taxon>Tracheophyta</taxon>
        <taxon>Spermatophyta</taxon>
        <taxon>Magnoliopsida</taxon>
        <taxon>Liliopsida</taxon>
        <taxon>Asparagales</taxon>
        <taxon>Amaryllidaceae</taxon>
        <taxon>Amaryllidoideae</taxon>
        <taxon>Lycoris</taxon>
    </lineage>
</organism>
<dbReference type="FunFam" id="4.10.280.10:FF:000104">
    <property type="entry name" value="Transcription factor bHLH34"/>
    <property type="match status" value="1"/>
</dbReference>
<name>D6MKE6_9ASPA</name>
<keyword evidence="5" id="KW-0539">Nucleus</keyword>
<dbReference type="InterPro" id="IPR011598">
    <property type="entry name" value="bHLH_dom"/>
</dbReference>
<keyword evidence="6" id="KW-0175">Coiled coil</keyword>
<evidence type="ECO:0000256" key="3">
    <source>
        <dbReference type="ARBA" id="ARBA00023125"/>
    </source>
</evidence>
<comment type="similarity">
    <text evidence="1">Belongs to the bHLH protein family.</text>
</comment>
<evidence type="ECO:0000256" key="5">
    <source>
        <dbReference type="ARBA" id="ARBA00023242"/>
    </source>
</evidence>
<accession>D6MKE6</accession>
<feature type="coiled-coil region" evidence="6">
    <location>
        <begin position="145"/>
        <end position="207"/>
    </location>
</feature>
<dbReference type="SUPFAM" id="SSF47459">
    <property type="entry name" value="HLH, helix-loop-helix DNA-binding domain"/>
    <property type="match status" value="1"/>
</dbReference>
<dbReference type="GO" id="GO:0046983">
    <property type="term" value="F:protein dimerization activity"/>
    <property type="evidence" value="ECO:0007669"/>
    <property type="project" value="InterPro"/>
</dbReference>
<dbReference type="Pfam" id="PF00010">
    <property type="entry name" value="HLH"/>
    <property type="match status" value="1"/>
</dbReference>
<evidence type="ECO:0000256" key="2">
    <source>
        <dbReference type="ARBA" id="ARBA00023015"/>
    </source>
</evidence>
<reference evidence="8" key="1">
    <citation type="submission" date="2009-05" db="EMBL/GenBank/DDBJ databases">
        <authorList>
            <person name="Huang M."/>
            <person name="He Q."/>
            <person name="Zhang L."/>
            <person name="Cui S."/>
            <person name="Wang M."/>
            <person name="Zhou Y."/>
        </authorList>
    </citation>
    <scope>NUCLEOTIDE SEQUENCE</scope>
</reference>
<protein>
    <submittedName>
        <fullName evidence="8">Transcription factor</fullName>
    </submittedName>
</protein>
<dbReference type="PROSITE" id="PS50888">
    <property type="entry name" value="BHLH"/>
    <property type="match status" value="1"/>
</dbReference>
<keyword evidence="2" id="KW-0805">Transcription regulation</keyword>
<dbReference type="AlphaFoldDB" id="D6MKE6"/>